<proteinExistence type="predicted"/>
<dbReference type="GO" id="GO:0016740">
    <property type="term" value="F:transferase activity"/>
    <property type="evidence" value="ECO:0007669"/>
    <property type="project" value="UniProtKB-KW"/>
</dbReference>
<name>A0A345SUR1_9ACTN</name>
<feature type="domain" description="Aminoglycoside phosphotransferase" evidence="1">
    <location>
        <begin position="38"/>
        <end position="246"/>
    </location>
</feature>
<dbReference type="Proteomes" id="UP000249340">
    <property type="component" value="Chromosome"/>
</dbReference>
<dbReference type="InterPro" id="IPR002575">
    <property type="entry name" value="Aminoglycoside_PTrfase"/>
</dbReference>
<evidence type="ECO:0000313" key="2">
    <source>
        <dbReference type="EMBL" id="AXI77466.1"/>
    </source>
</evidence>
<dbReference type="PANTHER" id="PTHR21310">
    <property type="entry name" value="AMINOGLYCOSIDE PHOSPHOTRANSFERASE-RELATED-RELATED"/>
    <property type="match status" value="1"/>
</dbReference>
<dbReference type="Pfam" id="PF01636">
    <property type="entry name" value="APH"/>
    <property type="match status" value="1"/>
</dbReference>
<gene>
    <name evidence="2" type="ORF">C7M71_008460</name>
</gene>
<keyword evidence="3" id="KW-1185">Reference proteome</keyword>
<dbReference type="EMBL" id="CP031264">
    <property type="protein sequence ID" value="AXI77466.1"/>
    <property type="molecule type" value="Genomic_DNA"/>
</dbReference>
<accession>A0A345SUR1</accession>
<dbReference type="SUPFAM" id="SSF56112">
    <property type="entry name" value="Protein kinase-like (PK-like)"/>
    <property type="match status" value="1"/>
</dbReference>
<dbReference type="AlphaFoldDB" id="A0A345SUR1"/>
<dbReference type="PANTHER" id="PTHR21310:SF40">
    <property type="entry name" value="AMINOGLYCOSIDE PHOSPHOTRANSFERASE DOMAIN-CONTAINING PROTEIN-RELATED"/>
    <property type="match status" value="1"/>
</dbReference>
<sequence>MSIAQARERSLSILREASGRLGLPVEPGEPIRLGENAVWRLPGEVVARIARPGQQAAARKEIAVARWLSDVGLPAVRPLDVEQPVEVRGHSITYWHELPPHRRGTPAETASVLRRLHSLQPPTTGIIGPLDPFVRLDARIATAAAADIIDTAEQDWLRAHLRRLHVEWEHLPQGRPHCVIHGDAWIGNLAVTPDGTPHLLDLERCAIGPPEWDLTSTAAGRDLFAHVSTAEYEQYTRAYGYDVTSWKGFPILRGVRELRVTLFALQYASDHPGMADRARHRLECLQGHHGPRPWDWPVMD</sequence>
<dbReference type="KEGG" id="stri:C7M71_008460"/>
<evidence type="ECO:0000259" key="1">
    <source>
        <dbReference type="Pfam" id="PF01636"/>
    </source>
</evidence>
<reference evidence="3" key="1">
    <citation type="submission" date="2018-07" db="EMBL/GenBank/DDBJ databases">
        <title>Streptacidiphilus bronchialis DSM 106435 chromosome.</title>
        <authorList>
            <person name="Batra D."/>
            <person name="Gulvik C.A."/>
        </authorList>
    </citation>
    <scope>NUCLEOTIDE SEQUENCE [LARGE SCALE GENOMIC DNA]</scope>
    <source>
        <strain evidence="3">DSM 106435</strain>
    </source>
</reference>
<dbReference type="RefSeq" id="WP_111489962.1">
    <property type="nucleotide sequence ID" value="NZ_CP031264.1"/>
</dbReference>
<dbReference type="Gene3D" id="3.90.1200.10">
    <property type="match status" value="1"/>
</dbReference>
<protein>
    <submittedName>
        <fullName evidence="2">Aminoglycoside phosphotransferase family protein</fullName>
    </submittedName>
</protein>
<dbReference type="InterPro" id="IPR011009">
    <property type="entry name" value="Kinase-like_dom_sf"/>
</dbReference>
<dbReference type="OrthoDB" id="3723194at2"/>
<evidence type="ECO:0000313" key="3">
    <source>
        <dbReference type="Proteomes" id="UP000249340"/>
    </source>
</evidence>
<keyword evidence="2" id="KW-0808">Transferase</keyword>
<organism evidence="2 3">
    <name type="scientific">Peterkaempfera bronchialis</name>
    <dbReference type="NCBI Taxonomy" id="2126346"/>
    <lineage>
        <taxon>Bacteria</taxon>
        <taxon>Bacillati</taxon>
        <taxon>Actinomycetota</taxon>
        <taxon>Actinomycetes</taxon>
        <taxon>Kitasatosporales</taxon>
        <taxon>Streptomycetaceae</taxon>
        <taxon>Peterkaempfera</taxon>
    </lineage>
</organism>
<dbReference type="InterPro" id="IPR051678">
    <property type="entry name" value="AGP_Transferase"/>
</dbReference>